<dbReference type="InterPro" id="IPR038248">
    <property type="entry name" value="Dicer_dimer_sf"/>
</dbReference>
<dbReference type="InterPro" id="IPR000999">
    <property type="entry name" value="RNase_III_dom"/>
</dbReference>
<dbReference type="EMBL" id="KN833001">
    <property type="protein sequence ID" value="KIM81120.1"/>
    <property type="molecule type" value="Genomic_DNA"/>
</dbReference>
<dbReference type="GO" id="GO:0005524">
    <property type="term" value="F:ATP binding"/>
    <property type="evidence" value="ECO:0007669"/>
    <property type="project" value="UniProtKB-KW"/>
</dbReference>
<dbReference type="Pfam" id="PF00270">
    <property type="entry name" value="DEAD"/>
    <property type="match status" value="1"/>
</dbReference>
<proteinExistence type="inferred from homology"/>
<evidence type="ECO:0000259" key="11">
    <source>
        <dbReference type="PROSITE" id="PS51327"/>
    </source>
</evidence>
<accession>A0A0C3F929</accession>
<dbReference type="SMART" id="SM00490">
    <property type="entry name" value="HELICc"/>
    <property type="match status" value="1"/>
</dbReference>
<dbReference type="GO" id="GO:0004386">
    <property type="term" value="F:helicase activity"/>
    <property type="evidence" value="ECO:0007669"/>
    <property type="project" value="UniProtKB-KW"/>
</dbReference>
<feature type="domain" description="Helicase ATP-binding" evidence="9">
    <location>
        <begin position="25"/>
        <end position="190"/>
    </location>
</feature>
<dbReference type="SMART" id="SM00487">
    <property type="entry name" value="DEXDc"/>
    <property type="match status" value="1"/>
</dbReference>
<dbReference type="OrthoDB" id="416741at2759"/>
<evidence type="ECO:0000256" key="7">
    <source>
        <dbReference type="SAM" id="MobiDB-lite"/>
    </source>
</evidence>
<keyword evidence="6" id="KW-0694">RNA-binding</keyword>
<dbReference type="CDD" id="cd18034">
    <property type="entry name" value="DEXHc_dicer"/>
    <property type="match status" value="1"/>
</dbReference>
<reference evidence="12 13" key="1">
    <citation type="submission" date="2014-04" db="EMBL/GenBank/DDBJ databases">
        <authorList>
            <consortium name="DOE Joint Genome Institute"/>
            <person name="Kuo A."/>
            <person name="Tarkka M."/>
            <person name="Buscot F."/>
            <person name="Kohler A."/>
            <person name="Nagy L.G."/>
            <person name="Floudas D."/>
            <person name="Copeland A."/>
            <person name="Barry K.W."/>
            <person name="Cichocki N."/>
            <person name="Veneault-Fourrey C."/>
            <person name="LaButti K."/>
            <person name="Lindquist E.A."/>
            <person name="Lipzen A."/>
            <person name="Lundell T."/>
            <person name="Morin E."/>
            <person name="Murat C."/>
            <person name="Sun H."/>
            <person name="Tunlid A."/>
            <person name="Henrissat B."/>
            <person name="Grigoriev I.V."/>
            <person name="Hibbett D.S."/>
            <person name="Martin F."/>
            <person name="Nordberg H.P."/>
            <person name="Cantor M.N."/>
            <person name="Hua S.X."/>
        </authorList>
    </citation>
    <scope>NUCLEOTIDE SEQUENCE [LARGE SCALE GENOMIC DNA]</scope>
    <source>
        <strain evidence="12 13">F 1598</strain>
    </source>
</reference>
<evidence type="ECO:0000259" key="8">
    <source>
        <dbReference type="PROSITE" id="PS50142"/>
    </source>
</evidence>
<dbReference type="PROSITE" id="PS51327">
    <property type="entry name" value="DICER_DSRBF"/>
    <property type="match status" value="1"/>
</dbReference>
<evidence type="ECO:0000256" key="6">
    <source>
        <dbReference type="PROSITE-ProRule" id="PRU00657"/>
    </source>
</evidence>
<dbReference type="Pfam" id="PF00636">
    <property type="entry name" value="Ribonuclease_3"/>
    <property type="match status" value="2"/>
</dbReference>
<dbReference type="HOGENOM" id="CLU_000907_4_6_1"/>
<keyword evidence="5" id="KW-0067">ATP-binding</keyword>
<dbReference type="InParanoid" id="A0A0C3F929"/>
<evidence type="ECO:0000256" key="4">
    <source>
        <dbReference type="ARBA" id="ARBA00022806"/>
    </source>
</evidence>
<dbReference type="InterPro" id="IPR011545">
    <property type="entry name" value="DEAD/DEAH_box_helicase_dom"/>
</dbReference>
<feature type="domain" description="Helicase C-terminal" evidence="10">
    <location>
        <begin position="392"/>
        <end position="558"/>
    </location>
</feature>
<dbReference type="GO" id="GO:0003723">
    <property type="term" value="F:RNA binding"/>
    <property type="evidence" value="ECO:0007669"/>
    <property type="project" value="UniProtKB-UniRule"/>
</dbReference>
<dbReference type="GO" id="GO:0005634">
    <property type="term" value="C:nucleus"/>
    <property type="evidence" value="ECO:0007669"/>
    <property type="project" value="TreeGrafter"/>
</dbReference>
<evidence type="ECO:0000259" key="9">
    <source>
        <dbReference type="PROSITE" id="PS51192"/>
    </source>
</evidence>
<dbReference type="Gene3D" id="3.30.160.380">
    <property type="entry name" value="Dicer dimerisation domain"/>
    <property type="match status" value="1"/>
</dbReference>
<evidence type="ECO:0000313" key="12">
    <source>
        <dbReference type="EMBL" id="KIM81120.1"/>
    </source>
</evidence>
<dbReference type="SUPFAM" id="SSF52540">
    <property type="entry name" value="P-loop containing nucleoside triphosphate hydrolases"/>
    <property type="match status" value="1"/>
</dbReference>
<reference evidence="13" key="2">
    <citation type="submission" date="2015-01" db="EMBL/GenBank/DDBJ databases">
        <title>Evolutionary Origins and Diversification of the Mycorrhizal Mutualists.</title>
        <authorList>
            <consortium name="DOE Joint Genome Institute"/>
            <consortium name="Mycorrhizal Genomics Consortium"/>
            <person name="Kohler A."/>
            <person name="Kuo A."/>
            <person name="Nagy L.G."/>
            <person name="Floudas D."/>
            <person name="Copeland A."/>
            <person name="Barry K.W."/>
            <person name="Cichocki N."/>
            <person name="Veneault-Fourrey C."/>
            <person name="LaButti K."/>
            <person name="Lindquist E.A."/>
            <person name="Lipzen A."/>
            <person name="Lundell T."/>
            <person name="Morin E."/>
            <person name="Murat C."/>
            <person name="Riley R."/>
            <person name="Ohm R."/>
            <person name="Sun H."/>
            <person name="Tunlid A."/>
            <person name="Henrissat B."/>
            <person name="Grigoriev I.V."/>
            <person name="Hibbett D.S."/>
            <person name="Martin F."/>
        </authorList>
    </citation>
    <scope>NUCLEOTIDE SEQUENCE [LARGE SCALE GENOMIC DNA]</scope>
    <source>
        <strain evidence="13">F 1598</strain>
    </source>
</reference>
<evidence type="ECO:0000259" key="10">
    <source>
        <dbReference type="PROSITE" id="PS51194"/>
    </source>
</evidence>
<evidence type="ECO:0008006" key="14">
    <source>
        <dbReference type="Google" id="ProtNLM"/>
    </source>
</evidence>
<dbReference type="PROSITE" id="PS51194">
    <property type="entry name" value="HELICASE_CTER"/>
    <property type="match status" value="1"/>
</dbReference>
<keyword evidence="13" id="KW-1185">Reference proteome</keyword>
<dbReference type="GO" id="GO:0005737">
    <property type="term" value="C:cytoplasm"/>
    <property type="evidence" value="ECO:0007669"/>
    <property type="project" value="TreeGrafter"/>
</dbReference>
<dbReference type="PROSITE" id="PS50142">
    <property type="entry name" value="RNASE_3_2"/>
    <property type="match status" value="2"/>
</dbReference>
<dbReference type="GO" id="GO:0004525">
    <property type="term" value="F:ribonuclease III activity"/>
    <property type="evidence" value="ECO:0007669"/>
    <property type="project" value="InterPro"/>
</dbReference>
<dbReference type="Gene3D" id="1.10.1520.10">
    <property type="entry name" value="Ribonuclease III domain"/>
    <property type="match status" value="2"/>
</dbReference>
<dbReference type="STRING" id="765440.A0A0C3F929"/>
<name>A0A0C3F929_PILCF</name>
<dbReference type="SMART" id="SM00535">
    <property type="entry name" value="RIBOc"/>
    <property type="match status" value="2"/>
</dbReference>
<comment type="similarity">
    <text evidence="6">Belongs to the helicase family. Dicer subfamily.</text>
</comment>
<dbReference type="PANTHER" id="PTHR14950:SF37">
    <property type="entry name" value="ENDORIBONUCLEASE DICER"/>
    <property type="match status" value="1"/>
</dbReference>
<dbReference type="InterPro" id="IPR001650">
    <property type="entry name" value="Helicase_C-like"/>
</dbReference>
<dbReference type="PROSITE" id="PS51192">
    <property type="entry name" value="HELICASE_ATP_BIND_1"/>
    <property type="match status" value="1"/>
</dbReference>
<keyword evidence="1" id="KW-0677">Repeat</keyword>
<evidence type="ECO:0000313" key="13">
    <source>
        <dbReference type="Proteomes" id="UP000054166"/>
    </source>
</evidence>
<keyword evidence="3" id="KW-0378">Hydrolase</keyword>
<feature type="domain" description="Dicer dsRNA-binding fold" evidence="11">
    <location>
        <begin position="589"/>
        <end position="700"/>
    </location>
</feature>
<dbReference type="InterPro" id="IPR014001">
    <property type="entry name" value="Helicase_ATP-bd"/>
</dbReference>
<sequence>MEIPTPTEPPAGGGLPPTRGYQQEMLEESLVNNLIIALDTGSGKTHIAVLRMKIAAEHEAKKVSWFFAPTVALCEQQSSVISQALPVSVGLISGALEPNQWKDPALWRGVLEKHRIMVTTPQVLLDALRHGYVHLGRDIGLIVFDEAHHAADNHPYNSIMKEFYFKLPSRHDTDGDSFRPMVLGLTASPIYGGHVESAFRRVVANLDSVIRTPGRHLEELATFVHRPVFKYIHYQAPLYDYTVSPSRNVAALNSVIASMHIENDPCVQSLREQLARLPASPDRTRVDQKLSKAISKGNTYTHKGLKDFARAASEICADVGPWAADWYVHKVLEQAKAAASPYQNIISAWQHKEKTYLLNALAQVRTAPPSYRPEDIVGGISDKTGVLIKCLQTEKNATETEDEDYSGIIFVTRRDTVLALAEVLEHHPQSSKIFRAGCLLGSSDSAARHSFLDITRKMLTQSQAEVLLDFKVGEKNLIVSTAVAEEGIDIQACGSVIRWDIPQNMTSWAQSRGRARRQRSTFILMFHESDFHDGLVLKWERLEREMQAKYNDSRKRAILLDDDSISSEDDEYVELYVESTGALLTLDSAVAHLNHFCSVLPNASHFTHIPIYDIDPPDLPEGWHSLEHKVNPLPYQGPWGSTVTLPKLVPARLRIFSTDREYPTKRSAHRHVAFEAYRALYEAGLLNDHLLPLTSVVEPDLEEEVKALLKDVGKRSGTASVTVQMDPWVPADSSDVWWCSELAIDGLPPLHMIIRKRPSELTEEEFPTLYRPGYHPIKVRIRPVFTAELSGERVMKAQEFTRRILWQIYGARMSWDDLHFAYLFLPANDVGESPEWVARRSWLGSLGRSDREASFNANAEAFGERFSFPNDLTIIQERGQAIKNFKFLRWRFEPVSPDEEQVLRERYSFSIDDPILLLRARFSTITLVSAVDIDYAFLLPSIIRYLSMAMTVASLRATLLTPSLAAIPMNLLRAAITAPVSQERVNYQRLETLGDTVLKFIVGVQLLSEYPLWHEGYLTKKKDHSVSNFRLAKEAHAKGLYRWIIRDRFLAQKWKPHYLPVDDMKIEGALNSSDSVENNPDDRQQLSTKMLADVVEALIGAAYLHGGFDLGIECARLFGLGLVWEKLPLRVEKILSRVEPTNDFPTQTTDVERMLEYDFNRKLLLVEALTHASYQFDDRTISYERMEFLGDSVLDMVVTDYLYHAPGKEHSPGHMHLRKSAVVNTHFLAYICLRSSLSVDTSMPRPNENGGISIQPGTQTVYLWQCLLHSSARILDDFSNTFSRYQKSRDEIEAALTQEAIFPWAALTRLQAPKLYSDMVESLLGAIYLDSNGDLEVVRKVLRKLGILPILERIVKDDVDILHPVSRLSVWAAKKSMEIEYKFEKDEDTITCIILLDGKEKYWVTDTYRGHASQNDVKFAAAEQAIRALHLRELDEEAQIADEE</sequence>
<dbReference type="SUPFAM" id="SSF69065">
    <property type="entry name" value="RNase III domain-like"/>
    <property type="match status" value="2"/>
</dbReference>
<dbReference type="PROSITE" id="PS00517">
    <property type="entry name" value="RNASE_3_1"/>
    <property type="match status" value="1"/>
</dbReference>
<dbReference type="CDD" id="cd00593">
    <property type="entry name" value="RIBOc"/>
    <property type="match status" value="2"/>
</dbReference>
<evidence type="ECO:0000256" key="2">
    <source>
        <dbReference type="ARBA" id="ARBA00022741"/>
    </source>
</evidence>
<evidence type="ECO:0000256" key="3">
    <source>
        <dbReference type="ARBA" id="ARBA00022801"/>
    </source>
</evidence>
<dbReference type="Pfam" id="PF00271">
    <property type="entry name" value="Helicase_C"/>
    <property type="match status" value="1"/>
</dbReference>
<organism evidence="12 13">
    <name type="scientific">Piloderma croceum (strain F 1598)</name>
    <dbReference type="NCBI Taxonomy" id="765440"/>
    <lineage>
        <taxon>Eukaryota</taxon>
        <taxon>Fungi</taxon>
        <taxon>Dikarya</taxon>
        <taxon>Basidiomycota</taxon>
        <taxon>Agaricomycotina</taxon>
        <taxon>Agaricomycetes</taxon>
        <taxon>Agaricomycetidae</taxon>
        <taxon>Atheliales</taxon>
        <taxon>Atheliaceae</taxon>
        <taxon>Piloderma</taxon>
    </lineage>
</organism>
<dbReference type="PANTHER" id="PTHR14950">
    <property type="entry name" value="DICER-RELATED"/>
    <property type="match status" value="1"/>
</dbReference>
<dbReference type="Proteomes" id="UP000054166">
    <property type="component" value="Unassembled WGS sequence"/>
</dbReference>
<dbReference type="Gene3D" id="3.40.50.300">
    <property type="entry name" value="P-loop containing nucleotide triphosphate hydrolases"/>
    <property type="match status" value="2"/>
</dbReference>
<dbReference type="SUPFAM" id="SSF54768">
    <property type="entry name" value="dsRNA-binding domain-like"/>
    <property type="match status" value="1"/>
</dbReference>
<dbReference type="GO" id="GO:0030422">
    <property type="term" value="P:siRNA processing"/>
    <property type="evidence" value="ECO:0007669"/>
    <property type="project" value="TreeGrafter"/>
</dbReference>
<feature type="domain" description="RNase III" evidence="8">
    <location>
        <begin position="939"/>
        <end position="1107"/>
    </location>
</feature>
<feature type="region of interest" description="Disordered" evidence="7">
    <location>
        <begin position="1"/>
        <end position="20"/>
    </location>
</feature>
<gene>
    <name evidence="12" type="ORF">PILCRDRAFT_72271</name>
</gene>
<evidence type="ECO:0000256" key="1">
    <source>
        <dbReference type="ARBA" id="ARBA00022737"/>
    </source>
</evidence>
<keyword evidence="2" id="KW-0547">Nucleotide-binding</keyword>
<dbReference type="Pfam" id="PF03368">
    <property type="entry name" value="Dicer_dimer"/>
    <property type="match status" value="1"/>
</dbReference>
<evidence type="ECO:0000256" key="5">
    <source>
        <dbReference type="ARBA" id="ARBA00022840"/>
    </source>
</evidence>
<dbReference type="InterPro" id="IPR005034">
    <property type="entry name" value="Dicer_dimerisation"/>
</dbReference>
<feature type="domain" description="RNase III" evidence="8">
    <location>
        <begin position="1148"/>
        <end position="1332"/>
    </location>
</feature>
<protein>
    <recommendedName>
        <fullName evidence="14">P-loop containing nucleoside triphosphate hydrolase protein</fullName>
    </recommendedName>
</protein>
<dbReference type="InterPro" id="IPR036389">
    <property type="entry name" value="RNase_III_sf"/>
</dbReference>
<dbReference type="InterPro" id="IPR027417">
    <property type="entry name" value="P-loop_NTPase"/>
</dbReference>
<keyword evidence="4" id="KW-0347">Helicase</keyword>